<evidence type="ECO:0000256" key="2">
    <source>
        <dbReference type="ARBA" id="ARBA00022676"/>
    </source>
</evidence>
<feature type="domain" description="Glycosyl transferase family 1" evidence="4">
    <location>
        <begin position="190"/>
        <end position="358"/>
    </location>
</feature>
<dbReference type="Gene3D" id="3.40.50.2000">
    <property type="entry name" value="Glycogen Phosphorylase B"/>
    <property type="match status" value="2"/>
</dbReference>
<name>A0ABU4FGG2_9ACTN</name>
<gene>
    <name evidence="6" type="ORF">R5A26_27430</name>
</gene>
<keyword evidence="3 6" id="KW-0808">Transferase</keyword>
<keyword evidence="7" id="KW-1185">Reference proteome</keyword>
<sequence>MHWAFPPTVGGVESHLADYAASLAQRGHRVTLLTGELRPQPVDQVEILSHRLLRLTEYRGGAPDGTRGARRWVTPAEERQAAELYAWLARVVDTRGIQLVHGHNLHHFSPVPALALNRLRERTSTPLLHTYHSIWPEDPWTAQFCASWDGHFVVSEYLAFACRTHLGIRARRSYLGIATGRFRELPPAREDGPRTVLLPARLFPDKGAELAVRMVGALRQSGLPVRLVLTSPHEVVDWHEEQQGFLVRLNKLIDELRLRSHVDLVPTPKEKMPGLYARSHVVVYPSDYPEPLGLAPLEAMSAGRPVVVTATGGLPETVVHGRTGYVVTPGDLDQLSDRVRSLLLDPVLSRRLGQEGRRHVERQFNLQTYVDKMSAQYTALVKDRVEGLSQSG</sequence>
<proteinExistence type="predicted"/>
<keyword evidence="2 6" id="KW-0328">Glycosyltransferase</keyword>
<protein>
    <recommendedName>
        <fullName evidence="1">D-inositol 3-phosphate glycosyltransferase</fullName>
    </recommendedName>
</protein>
<dbReference type="PANTHER" id="PTHR12526">
    <property type="entry name" value="GLYCOSYLTRANSFERASE"/>
    <property type="match status" value="1"/>
</dbReference>
<reference evidence="6 7" key="1">
    <citation type="submission" date="2023-10" db="EMBL/GenBank/DDBJ databases">
        <title>Characterization of rhizosphere-enriched actinobacteria from wheat plants lab-grown on chernevaya soil.</title>
        <authorList>
            <person name="Tikhonova E.N."/>
            <person name="Konopkin A."/>
            <person name="Kravchenko I.K."/>
        </authorList>
    </citation>
    <scope>NUCLEOTIDE SEQUENCE [LARGE SCALE GENOMIC DNA]</scope>
    <source>
        <strain evidence="6 7">RR29</strain>
    </source>
</reference>
<dbReference type="Proteomes" id="UP001187346">
    <property type="component" value="Unassembled WGS sequence"/>
</dbReference>
<dbReference type="EMBL" id="JAWMAJ010000101">
    <property type="protein sequence ID" value="MDV7219678.1"/>
    <property type="molecule type" value="Genomic_DNA"/>
</dbReference>
<dbReference type="CDD" id="cd03801">
    <property type="entry name" value="GT4_PimA-like"/>
    <property type="match status" value="1"/>
</dbReference>
<feature type="domain" description="Glycosyltransferase subfamily 4-like N-terminal" evidence="5">
    <location>
        <begin position="9"/>
        <end position="172"/>
    </location>
</feature>
<organism evidence="6 7">
    <name type="scientific">Streptomyces prunicolor</name>
    <dbReference type="NCBI Taxonomy" id="67348"/>
    <lineage>
        <taxon>Bacteria</taxon>
        <taxon>Bacillati</taxon>
        <taxon>Actinomycetota</taxon>
        <taxon>Actinomycetes</taxon>
        <taxon>Kitasatosporales</taxon>
        <taxon>Streptomycetaceae</taxon>
        <taxon>Streptomyces</taxon>
    </lineage>
</organism>
<accession>A0ABU4FGG2</accession>
<evidence type="ECO:0000259" key="5">
    <source>
        <dbReference type="Pfam" id="PF13439"/>
    </source>
</evidence>
<dbReference type="Pfam" id="PF13439">
    <property type="entry name" value="Glyco_transf_4"/>
    <property type="match status" value="1"/>
</dbReference>
<dbReference type="SUPFAM" id="SSF53756">
    <property type="entry name" value="UDP-Glycosyltransferase/glycogen phosphorylase"/>
    <property type="match status" value="1"/>
</dbReference>
<evidence type="ECO:0000259" key="4">
    <source>
        <dbReference type="Pfam" id="PF00534"/>
    </source>
</evidence>
<dbReference type="GO" id="GO:0016757">
    <property type="term" value="F:glycosyltransferase activity"/>
    <property type="evidence" value="ECO:0007669"/>
    <property type="project" value="UniProtKB-KW"/>
</dbReference>
<dbReference type="InterPro" id="IPR028098">
    <property type="entry name" value="Glyco_trans_4-like_N"/>
</dbReference>
<dbReference type="InterPro" id="IPR001296">
    <property type="entry name" value="Glyco_trans_1"/>
</dbReference>
<evidence type="ECO:0000256" key="1">
    <source>
        <dbReference type="ARBA" id="ARBA00021292"/>
    </source>
</evidence>
<comment type="caution">
    <text evidence="6">The sequence shown here is derived from an EMBL/GenBank/DDBJ whole genome shotgun (WGS) entry which is preliminary data.</text>
</comment>
<dbReference type="Pfam" id="PF00534">
    <property type="entry name" value="Glycos_transf_1"/>
    <property type="match status" value="1"/>
</dbReference>
<evidence type="ECO:0000313" key="6">
    <source>
        <dbReference type="EMBL" id="MDV7219678.1"/>
    </source>
</evidence>
<dbReference type="PANTHER" id="PTHR12526:SF635">
    <property type="entry name" value="GLYCOSYL TRANSFERASE GROUP 1"/>
    <property type="match status" value="1"/>
</dbReference>
<evidence type="ECO:0000313" key="7">
    <source>
        <dbReference type="Proteomes" id="UP001187346"/>
    </source>
</evidence>
<evidence type="ECO:0000256" key="3">
    <source>
        <dbReference type="ARBA" id="ARBA00022679"/>
    </source>
</evidence>
<dbReference type="RefSeq" id="WP_266861394.1">
    <property type="nucleotide sequence ID" value="NZ_JAPEMW010000001.1"/>
</dbReference>